<organism evidence="1 2">
    <name type="scientific">Shimia gijangensis</name>
    <dbReference type="NCBI Taxonomy" id="1470563"/>
    <lineage>
        <taxon>Bacteria</taxon>
        <taxon>Pseudomonadati</taxon>
        <taxon>Pseudomonadota</taxon>
        <taxon>Alphaproteobacteria</taxon>
        <taxon>Rhodobacterales</taxon>
        <taxon>Roseobacteraceae</taxon>
    </lineage>
</organism>
<dbReference type="Gene3D" id="1.10.3330.10">
    <property type="entry name" value="Oxo-4-hydroxy-4-carboxy-5-ureidoimidazoline decarboxylase"/>
    <property type="match status" value="1"/>
</dbReference>
<dbReference type="AlphaFoldDB" id="A0A1M6SMX2"/>
<name>A0A1M6SMX2_9RHOB</name>
<evidence type="ECO:0000313" key="2">
    <source>
        <dbReference type="Proteomes" id="UP000183982"/>
    </source>
</evidence>
<dbReference type="SUPFAM" id="SSF158694">
    <property type="entry name" value="UraD-Like"/>
    <property type="match status" value="1"/>
</dbReference>
<dbReference type="InterPro" id="IPR036778">
    <property type="entry name" value="OHCU_decarboxylase_sf"/>
</dbReference>
<proteinExistence type="predicted"/>
<protein>
    <submittedName>
        <fullName evidence="1">Uncharacterized protein</fullName>
    </submittedName>
</protein>
<dbReference type="EMBL" id="FQZQ01000031">
    <property type="protein sequence ID" value="SHK46124.1"/>
    <property type="molecule type" value="Genomic_DNA"/>
</dbReference>
<gene>
    <name evidence="1" type="ORF">SAMN05444000_1311</name>
</gene>
<sequence>QTRITNNTPSERATACKQVERIALHRLKDLVE</sequence>
<reference evidence="2" key="1">
    <citation type="submission" date="2016-11" db="EMBL/GenBank/DDBJ databases">
        <authorList>
            <person name="Varghese N."/>
            <person name="Submissions S."/>
        </authorList>
    </citation>
    <scope>NUCLEOTIDE SEQUENCE [LARGE SCALE GENOMIC DNA]</scope>
    <source>
        <strain evidence="2">DSM 100564</strain>
    </source>
</reference>
<evidence type="ECO:0000313" key="1">
    <source>
        <dbReference type="EMBL" id="SHK46124.1"/>
    </source>
</evidence>
<dbReference type="Proteomes" id="UP000183982">
    <property type="component" value="Unassembled WGS sequence"/>
</dbReference>
<accession>A0A1M6SMX2</accession>
<keyword evidence="2" id="KW-1185">Reference proteome</keyword>
<feature type="non-terminal residue" evidence="1">
    <location>
        <position position="1"/>
    </location>
</feature>